<reference evidence="2" key="1">
    <citation type="journal article" date="2015" name="Nat. Genet.">
        <title>The genome and transcriptome of the zoonotic hookworm Ancylostoma ceylanicum identify infection-specific gene families.</title>
        <authorList>
            <person name="Schwarz E.M."/>
            <person name="Hu Y."/>
            <person name="Antoshechkin I."/>
            <person name="Miller M.M."/>
            <person name="Sternberg P.W."/>
            <person name="Aroian R.V."/>
        </authorList>
    </citation>
    <scope>NUCLEOTIDE SEQUENCE</scope>
    <source>
        <strain evidence="2">HY135</strain>
    </source>
</reference>
<dbReference type="AlphaFoldDB" id="A0A016UID0"/>
<name>A0A016UID0_9BILA</name>
<gene>
    <name evidence="1" type="primary">Acey_s0040.g317</name>
    <name evidence="1" type="ORF">Y032_0040g317</name>
</gene>
<comment type="caution">
    <text evidence="1">The sequence shown here is derived from an EMBL/GenBank/DDBJ whole genome shotgun (WGS) entry which is preliminary data.</text>
</comment>
<organism evidence="1 2">
    <name type="scientific">Ancylostoma ceylanicum</name>
    <dbReference type="NCBI Taxonomy" id="53326"/>
    <lineage>
        <taxon>Eukaryota</taxon>
        <taxon>Metazoa</taxon>
        <taxon>Ecdysozoa</taxon>
        <taxon>Nematoda</taxon>
        <taxon>Chromadorea</taxon>
        <taxon>Rhabditida</taxon>
        <taxon>Rhabditina</taxon>
        <taxon>Rhabditomorpha</taxon>
        <taxon>Strongyloidea</taxon>
        <taxon>Ancylostomatidae</taxon>
        <taxon>Ancylostomatinae</taxon>
        <taxon>Ancylostoma</taxon>
    </lineage>
</organism>
<evidence type="ECO:0000313" key="1">
    <source>
        <dbReference type="EMBL" id="EYC14636.1"/>
    </source>
</evidence>
<keyword evidence="2" id="KW-1185">Reference proteome</keyword>
<protein>
    <submittedName>
        <fullName evidence="1">Uncharacterized protein</fullName>
    </submittedName>
</protein>
<accession>A0A016UID0</accession>
<evidence type="ECO:0000313" key="2">
    <source>
        <dbReference type="Proteomes" id="UP000024635"/>
    </source>
</evidence>
<sequence length="89" mass="10461">MYSKQYDKVKWLKERIFHNLVPKNWCHFLTIFCKTARGLGGESTCHSLHWPNIALLNHNFSQVLVRFSVEKMFHIPHDVGSALRQLIPT</sequence>
<proteinExistence type="predicted"/>
<dbReference type="Proteomes" id="UP000024635">
    <property type="component" value="Unassembled WGS sequence"/>
</dbReference>
<dbReference type="EMBL" id="JARK01001376">
    <property type="protein sequence ID" value="EYC14636.1"/>
    <property type="molecule type" value="Genomic_DNA"/>
</dbReference>